<keyword evidence="1" id="KW-1133">Transmembrane helix</keyword>
<evidence type="ECO:0000313" key="3">
    <source>
        <dbReference type="Proteomes" id="UP000218796"/>
    </source>
</evidence>
<dbReference type="RefSeq" id="WP_039186530.1">
    <property type="nucleotide sequence ID" value="NZ_CATYOV010000008.1"/>
</dbReference>
<proteinExistence type="predicted"/>
<dbReference type="AlphaFoldDB" id="A0A2A2MGC4"/>
<dbReference type="Proteomes" id="UP000218796">
    <property type="component" value="Unassembled WGS sequence"/>
</dbReference>
<reference evidence="2 3" key="1">
    <citation type="submission" date="2017-08" db="EMBL/GenBank/DDBJ databases">
        <title>Draft Genome Sequence of Hafnia alvei CITHA-6 Isolated from Raw Bovine Milk.</title>
        <authorList>
            <person name="Culligan E.P."/>
            <person name="Mcsweeney A."/>
            <person name="O'Doherty C."/>
            <person name="Gleeson E."/>
            <person name="O'Riordan D."/>
            <person name="Sleator R.D."/>
        </authorList>
    </citation>
    <scope>NUCLEOTIDE SEQUENCE [LARGE SCALE GENOMIC DNA]</scope>
    <source>
        <strain evidence="2 3">CITHA-6</strain>
    </source>
</reference>
<evidence type="ECO:0000313" key="2">
    <source>
        <dbReference type="EMBL" id="PAV97579.1"/>
    </source>
</evidence>
<evidence type="ECO:0000256" key="1">
    <source>
        <dbReference type="SAM" id="Phobius"/>
    </source>
</evidence>
<accession>A0A2A2MGC4</accession>
<keyword evidence="1" id="KW-0812">Transmembrane</keyword>
<keyword evidence="1" id="KW-0472">Membrane</keyword>
<keyword evidence="3" id="KW-1185">Reference proteome</keyword>
<dbReference type="KEGG" id="hpar:AL518_14060"/>
<dbReference type="OrthoDB" id="6638000at2"/>
<protein>
    <submittedName>
        <fullName evidence="2">Uncharacterized protein</fullName>
    </submittedName>
</protein>
<comment type="caution">
    <text evidence="2">The sequence shown here is derived from an EMBL/GenBank/DDBJ whole genome shotgun (WGS) entry which is preliminary data.</text>
</comment>
<name>A0A2A2MGC4_9GAMM</name>
<organism evidence="2 3">
    <name type="scientific">Hafnia paralvei</name>
    <dbReference type="NCBI Taxonomy" id="546367"/>
    <lineage>
        <taxon>Bacteria</taxon>
        <taxon>Pseudomonadati</taxon>
        <taxon>Pseudomonadota</taxon>
        <taxon>Gammaproteobacteria</taxon>
        <taxon>Enterobacterales</taxon>
        <taxon>Hafniaceae</taxon>
        <taxon>Hafnia</taxon>
    </lineage>
</organism>
<feature type="transmembrane region" description="Helical" evidence="1">
    <location>
        <begin position="47"/>
        <end position="80"/>
    </location>
</feature>
<gene>
    <name evidence="2" type="ORF">CJD50_08005</name>
</gene>
<dbReference type="GeneID" id="69638864"/>
<dbReference type="EMBL" id="NQMS01000002">
    <property type="protein sequence ID" value="PAV97579.1"/>
    <property type="molecule type" value="Genomic_DNA"/>
</dbReference>
<sequence>MSNNHSQTRTQRMRSALQGQMQYWKMYLALKSRQMGLSGRMRQMTLIISAVMMVALLMAGFVLFNLVVLSVSLVGALISLFRPRQRPGHRTFTQQSPRVM</sequence>